<dbReference type="Proteomes" id="UP000013827">
    <property type="component" value="Unassembled WGS sequence"/>
</dbReference>
<dbReference type="AlphaFoldDB" id="A0A0D3IN90"/>
<evidence type="ECO:0000256" key="1">
    <source>
        <dbReference type="SAM" id="MobiDB-lite"/>
    </source>
</evidence>
<feature type="compositionally biased region" description="Low complexity" evidence="1">
    <location>
        <begin position="8"/>
        <end position="21"/>
    </location>
</feature>
<dbReference type="InterPro" id="IPR006121">
    <property type="entry name" value="HMA_dom"/>
</dbReference>
<dbReference type="EnsemblProtists" id="EOD12725">
    <property type="protein sequence ID" value="EOD12725"/>
    <property type="gene ID" value="EMIHUDRAFT_247326"/>
</dbReference>
<feature type="domain" description="HMA" evidence="2">
    <location>
        <begin position="214"/>
        <end position="282"/>
    </location>
</feature>
<dbReference type="SUPFAM" id="SSF55008">
    <property type="entry name" value="HMA, heavy metal-associated domain"/>
    <property type="match status" value="1"/>
</dbReference>
<dbReference type="HOGENOM" id="CLU_984949_0_0_1"/>
<dbReference type="GeneID" id="17258873"/>
<dbReference type="InterPro" id="IPR036163">
    <property type="entry name" value="HMA_dom_sf"/>
</dbReference>
<accession>A0A0D3IN90</accession>
<dbReference type="PaxDb" id="2903-EOD12725"/>
<dbReference type="RefSeq" id="XP_005765154.1">
    <property type="nucleotide sequence ID" value="XM_005765097.1"/>
</dbReference>
<reference evidence="3" key="2">
    <citation type="submission" date="2024-10" db="UniProtKB">
        <authorList>
            <consortium name="EnsemblProtists"/>
        </authorList>
    </citation>
    <scope>IDENTIFICATION</scope>
</reference>
<dbReference type="PROSITE" id="PS50846">
    <property type="entry name" value="HMA_2"/>
    <property type="match status" value="1"/>
</dbReference>
<feature type="region of interest" description="Disordered" evidence="1">
    <location>
        <begin position="1"/>
        <end position="32"/>
    </location>
</feature>
<dbReference type="GO" id="GO:0046872">
    <property type="term" value="F:metal ion binding"/>
    <property type="evidence" value="ECO:0007669"/>
    <property type="project" value="InterPro"/>
</dbReference>
<protein>
    <recommendedName>
        <fullName evidence="2">HMA domain-containing protein</fullName>
    </recommendedName>
</protein>
<dbReference type="KEGG" id="ehx:EMIHUDRAFT_247326"/>
<evidence type="ECO:0000313" key="4">
    <source>
        <dbReference type="Proteomes" id="UP000013827"/>
    </source>
</evidence>
<reference evidence="4" key="1">
    <citation type="journal article" date="2013" name="Nature">
        <title>Pan genome of the phytoplankton Emiliania underpins its global distribution.</title>
        <authorList>
            <person name="Read B.A."/>
            <person name="Kegel J."/>
            <person name="Klute M.J."/>
            <person name="Kuo A."/>
            <person name="Lefebvre S.C."/>
            <person name="Maumus F."/>
            <person name="Mayer C."/>
            <person name="Miller J."/>
            <person name="Monier A."/>
            <person name="Salamov A."/>
            <person name="Young J."/>
            <person name="Aguilar M."/>
            <person name="Claverie J.M."/>
            <person name="Frickenhaus S."/>
            <person name="Gonzalez K."/>
            <person name="Herman E.K."/>
            <person name="Lin Y.C."/>
            <person name="Napier J."/>
            <person name="Ogata H."/>
            <person name="Sarno A.F."/>
            <person name="Shmutz J."/>
            <person name="Schroeder D."/>
            <person name="de Vargas C."/>
            <person name="Verret F."/>
            <person name="von Dassow P."/>
            <person name="Valentin K."/>
            <person name="Van de Peer Y."/>
            <person name="Wheeler G."/>
            <person name="Dacks J.B."/>
            <person name="Delwiche C.F."/>
            <person name="Dyhrman S.T."/>
            <person name="Glockner G."/>
            <person name="John U."/>
            <person name="Richards T."/>
            <person name="Worden A.Z."/>
            <person name="Zhang X."/>
            <person name="Grigoriev I.V."/>
            <person name="Allen A.E."/>
            <person name="Bidle K."/>
            <person name="Borodovsky M."/>
            <person name="Bowler C."/>
            <person name="Brownlee C."/>
            <person name="Cock J.M."/>
            <person name="Elias M."/>
            <person name="Gladyshev V.N."/>
            <person name="Groth M."/>
            <person name="Guda C."/>
            <person name="Hadaegh A."/>
            <person name="Iglesias-Rodriguez M.D."/>
            <person name="Jenkins J."/>
            <person name="Jones B.M."/>
            <person name="Lawson T."/>
            <person name="Leese F."/>
            <person name="Lindquist E."/>
            <person name="Lobanov A."/>
            <person name="Lomsadze A."/>
            <person name="Malik S.B."/>
            <person name="Marsh M.E."/>
            <person name="Mackinder L."/>
            <person name="Mock T."/>
            <person name="Mueller-Roeber B."/>
            <person name="Pagarete A."/>
            <person name="Parker M."/>
            <person name="Probert I."/>
            <person name="Quesneville H."/>
            <person name="Raines C."/>
            <person name="Rensing S.A."/>
            <person name="Riano-Pachon D.M."/>
            <person name="Richier S."/>
            <person name="Rokitta S."/>
            <person name="Shiraiwa Y."/>
            <person name="Soanes D.M."/>
            <person name="van der Giezen M."/>
            <person name="Wahlund T.M."/>
            <person name="Williams B."/>
            <person name="Wilson W."/>
            <person name="Wolfe G."/>
            <person name="Wurch L.L."/>
        </authorList>
    </citation>
    <scope>NUCLEOTIDE SEQUENCE</scope>
</reference>
<keyword evidence="4" id="KW-1185">Reference proteome</keyword>
<evidence type="ECO:0000259" key="2">
    <source>
        <dbReference type="PROSITE" id="PS50846"/>
    </source>
</evidence>
<dbReference type="CDD" id="cd00371">
    <property type="entry name" value="HMA"/>
    <property type="match status" value="1"/>
</dbReference>
<dbReference type="Gene3D" id="3.30.70.100">
    <property type="match status" value="1"/>
</dbReference>
<sequence>MALGQPGGRPMAAGGAVAARAPRGRRAGRAETAHRTDMLFSAPLVRPLLLAFNRASVSPAVAALDRNEHLIWQPGFGPRFLLSLVACAAVSTLAPPSGTQALRLALRRAAGRFEWWFLVGLASSSCCALQLLLNATLAIGCAGFNTVLGPPRPAFLALAVVLQCHLWRAALAATPPRLVQAAAATALCTALSLLPEALHWWVHRRDGWRTGGGEAVSLQVGGMGCTACTQKVLSALEAVDGVDNCEVDLPAGVAWLRLGPRADAATLGRAARAVRDVGFTCDA</sequence>
<evidence type="ECO:0000313" key="3">
    <source>
        <dbReference type="EnsemblProtists" id="EOD12725"/>
    </source>
</evidence>
<dbReference type="Pfam" id="PF00403">
    <property type="entry name" value="HMA"/>
    <property type="match status" value="1"/>
</dbReference>
<name>A0A0D3IN90_EMIH1</name>
<organism evidence="3 4">
    <name type="scientific">Emiliania huxleyi (strain CCMP1516)</name>
    <dbReference type="NCBI Taxonomy" id="280463"/>
    <lineage>
        <taxon>Eukaryota</taxon>
        <taxon>Haptista</taxon>
        <taxon>Haptophyta</taxon>
        <taxon>Prymnesiophyceae</taxon>
        <taxon>Isochrysidales</taxon>
        <taxon>Noelaerhabdaceae</taxon>
        <taxon>Emiliania</taxon>
    </lineage>
</organism>
<proteinExistence type="predicted"/>